<evidence type="ECO:0008006" key="4">
    <source>
        <dbReference type="Google" id="ProtNLM"/>
    </source>
</evidence>
<reference evidence="2" key="1">
    <citation type="submission" date="2020-07" db="EMBL/GenBank/DDBJ databases">
        <title>The High-quality genome of the commercially important snow crab, Chionoecetes opilio.</title>
        <authorList>
            <person name="Jeong J.-H."/>
            <person name="Ryu S."/>
        </authorList>
    </citation>
    <scope>NUCLEOTIDE SEQUENCE</scope>
    <source>
        <strain evidence="2">MADBK_172401_WGS</strain>
        <tissue evidence="2">Digestive gland</tissue>
    </source>
</reference>
<accession>A0A8J4Y3I6</accession>
<dbReference type="AlphaFoldDB" id="A0A8J4Y3I6"/>
<dbReference type="PANTHER" id="PTHR47018:SF2">
    <property type="entry name" value="TESMIN_TSO1-LIKE CXC DOMAIN-CONTAINING PROTEIN"/>
    <property type="match status" value="1"/>
</dbReference>
<evidence type="ECO:0000313" key="2">
    <source>
        <dbReference type="EMBL" id="KAG0716111.1"/>
    </source>
</evidence>
<dbReference type="EMBL" id="JACEEZ010019088">
    <property type="protein sequence ID" value="KAG0716111.1"/>
    <property type="molecule type" value="Genomic_DNA"/>
</dbReference>
<keyword evidence="3" id="KW-1185">Reference proteome</keyword>
<evidence type="ECO:0000256" key="1">
    <source>
        <dbReference type="SAM" id="MobiDB-lite"/>
    </source>
</evidence>
<protein>
    <recommendedName>
        <fullName evidence="4">Tesmin/TSO1-like CXC domain-containing protein</fullName>
    </recommendedName>
</protein>
<gene>
    <name evidence="2" type="ORF">GWK47_010411</name>
</gene>
<name>A0A8J4Y3I6_CHIOP</name>
<evidence type="ECO:0000313" key="3">
    <source>
        <dbReference type="Proteomes" id="UP000770661"/>
    </source>
</evidence>
<dbReference type="Proteomes" id="UP000770661">
    <property type="component" value="Unassembled WGS sequence"/>
</dbReference>
<organism evidence="2 3">
    <name type="scientific">Chionoecetes opilio</name>
    <name type="common">Atlantic snow crab</name>
    <name type="synonym">Cancer opilio</name>
    <dbReference type="NCBI Taxonomy" id="41210"/>
    <lineage>
        <taxon>Eukaryota</taxon>
        <taxon>Metazoa</taxon>
        <taxon>Ecdysozoa</taxon>
        <taxon>Arthropoda</taxon>
        <taxon>Crustacea</taxon>
        <taxon>Multicrustacea</taxon>
        <taxon>Malacostraca</taxon>
        <taxon>Eumalacostraca</taxon>
        <taxon>Eucarida</taxon>
        <taxon>Decapoda</taxon>
        <taxon>Pleocyemata</taxon>
        <taxon>Brachyura</taxon>
        <taxon>Eubrachyura</taxon>
        <taxon>Majoidea</taxon>
        <taxon>Majidae</taxon>
        <taxon>Chionoecetes</taxon>
    </lineage>
</organism>
<sequence length="642" mass="72819">MHHHCCVNTERACALGPKLASPLALNLPSEGANFNLTWRHKTHLSRQPCFWLSGRRFEEQDFMKMEWTQCIICQQTTPESLRCPLNARGADTSAPAAYASFLKNVAHFRELNSLPEPLHFGSDITVDDLIRNRAQWHKSCHSQFNSNRVERARKRDRDVTPESGTTEGRRRRPRQSFEMTICIFCTKQDGLMHEFRTLGADDNVRFMASDLQETELMDRIEGAGDLIALEAKYHLACLVGLRNRHRSLVRQRETSKDEPANVKKFKARAFAELLTNIENEIEEGTFCFKLASLRHLYVTRLADFGITSEINKGRFKEQVLNHFPHGQEQSDGKEVILVFEQGMQGMLKQAFKLDFEGDALILAKAARIVRNEIFSSSGFNFDGAFPSDCQQKTVPTQLKSLITMLMKGADLKDQDTVDSQACLTASQTVNHFMYLDINAICHALGKDRSTALPMFHSFTGCDTTSAFFGKGKKSAWEAWNAYVEVTEAFNNFMNHPYMTVTVNCKQFQLLERFTVIIYNKTSNLDSVNEARRELFSQKNRPMEKIPPTQEALLQHTLRAVYQAGIWATSDQCEQKPPTPEGFGWTLESATKTWRPVWSNLPVASQACSELVKCGCKSATCGGRCSCKKAQWKCTELCSCQCE</sequence>
<feature type="compositionally biased region" description="Basic and acidic residues" evidence="1">
    <location>
        <begin position="148"/>
        <end position="160"/>
    </location>
</feature>
<dbReference type="PANTHER" id="PTHR47018">
    <property type="entry name" value="CXC DOMAIN-CONTAINING PROTEIN-RELATED"/>
    <property type="match status" value="1"/>
</dbReference>
<comment type="caution">
    <text evidence="2">The sequence shown here is derived from an EMBL/GenBank/DDBJ whole genome shotgun (WGS) entry which is preliminary data.</text>
</comment>
<proteinExistence type="predicted"/>
<dbReference type="OrthoDB" id="10057522at2759"/>
<feature type="region of interest" description="Disordered" evidence="1">
    <location>
        <begin position="147"/>
        <end position="173"/>
    </location>
</feature>